<dbReference type="InterPro" id="IPR011760">
    <property type="entry name" value="PsdUridine_synth_TruD_insert"/>
</dbReference>
<evidence type="ECO:0000313" key="5">
    <source>
        <dbReference type="EMBL" id="KAK0711522.1"/>
    </source>
</evidence>
<evidence type="ECO:0000259" key="4">
    <source>
        <dbReference type="PROSITE" id="PS50984"/>
    </source>
</evidence>
<gene>
    <name evidence="5" type="ORF">B0H67DRAFT_293435</name>
</gene>
<accession>A0AA40A920</accession>
<dbReference type="Proteomes" id="UP001172102">
    <property type="component" value="Unassembled WGS sequence"/>
</dbReference>
<evidence type="ECO:0000256" key="3">
    <source>
        <dbReference type="SAM" id="MobiDB-lite"/>
    </source>
</evidence>
<comment type="similarity">
    <text evidence="1">Belongs to the pseudouridine synthase TruD family.</text>
</comment>
<dbReference type="CDD" id="cd02576">
    <property type="entry name" value="PseudoU_synth_ScPUS7"/>
    <property type="match status" value="1"/>
</dbReference>
<proteinExistence type="inferred from homology"/>
<dbReference type="Pfam" id="PF01142">
    <property type="entry name" value="TruD"/>
    <property type="match status" value="1"/>
</dbReference>
<evidence type="ECO:0000313" key="6">
    <source>
        <dbReference type="Proteomes" id="UP001172102"/>
    </source>
</evidence>
<dbReference type="InterPro" id="IPR001656">
    <property type="entry name" value="PsdUridine_synth_TruD"/>
</dbReference>
<keyword evidence="6" id="KW-1185">Reference proteome</keyword>
<dbReference type="PROSITE" id="PS50984">
    <property type="entry name" value="TRUD"/>
    <property type="match status" value="1"/>
</dbReference>
<dbReference type="EMBL" id="JAUKUA010000005">
    <property type="protein sequence ID" value="KAK0711522.1"/>
    <property type="molecule type" value="Genomic_DNA"/>
</dbReference>
<dbReference type="GO" id="GO:0003723">
    <property type="term" value="F:RNA binding"/>
    <property type="evidence" value="ECO:0007669"/>
    <property type="project" value="InterPro"/>
</dbReference>
<keyword evidence="2" id="KW-0413">Isomerase</keyword>
<protein>
    <submittedName>
        <fullName evidence="5">Pseudouridine synthase</fullName>
    </submittedName>
</protein>
<feature type="domain" description="TRUD" evidence="4">
    <location>
        <begin position="362"/>
        <end position="621"/>
    </location>
</feature>
<dbReference type="PANTHER" id="PTHR13326">
    <property type="entry name" value="TRNA PSEUDOURIDINE SYNTHASE D"/>
    <property type="match status" value="1"/>
</dbReference>
<dbReference type="InterPro" id="IPR020103">
    <property type="entry name" value="PsdUridine_synth_cat_dom_sf"/>
</dbReference>
<dbReference type="GO" id="GO:0001522">
    <property type="term" value="P:pseudouridine synthesis"/>
    <property type="evidence" value="ECO:0007669"/>
    <property type="project" value="InterPro"/>
</dbReference>
<evidence type="ECO:0000256" key="2">
    <source>
        <dbReference type="ARBA" id="ARBA00023235"/>
    </source>
</evidence>
<reference evidence="5" key="1">
    <citation type="submission" date="2023-06" db="EMBL/GenBank/DDBJ databases">
        <title>Genome-scale phylogeny and comparative genomics of the fungal order Sordariales.</title>
        <authorList>
            <consortium name="Lawrence Berkeley National Laboratory"/>
            <person name="Hensen N."/>
            <person name="Bonometti L."/>
            <person name="Westerberg I."/>
            <person name="Brannstrom I.O."/>
            <person name="Guillou S."/>
            <person name="Cros-Aarteil S."/>
            <person name="Calhoun S."/>
            <person name="Haridas S."/>
            <person name="Kuo A."/>
            <person name="Mondo S."/>
            <person name="Pangilinan J."/>
            <person name="Riley R."/>
            <person name="Labutti K."/>
            <person name="Andreopoulos B."/>
            <person name="Lipzen A."/>
            <person name="Chen C."/>
            <person name="Yanf M."/>
            <person name="Daum C."/>
            <person name="Ng V."/>
            <person name="Clum A."/>
            <person name="Steindorff A."/>
            <person name="Ohm R."/>
            <person name="Martin F."/>
            <person name="Silar P."/>
            <person name="Natvig D."/>
            <person name="Lalanne C."/>
            <person name="Gautier V."/>
            <person name="Ament-Velasquez S.L."/>
            <person name="Kruys A."/>
            <person name="Hutchinson M.I."/>
            <person name="Powell A.J."/>
            <person name="Barry K."/>
            <person name="Miller A.N."/>
            <person name="Grigoriev I.V."/>
            <person name="Debuchy R."/>
            <person name="Gladieux P."/>
            <person name="Thoren M.H."/>
            <person name="Johannesson H."/>
        </authorList>
    </citation>
    <scope>NUCLEOTIDE SEQUENCE</scope>
    <source>
        <strain evidence="5">SMH4607-1</strain>
    </source>
</reference>
<dbReference type="PANTHER" id="PTHR13326:SF21">
    <property type="entry name" value="PSEUDOURIDYLATE SYNTHASE PUS7L"/>
    <property type="match status" value="1"/>
</dbReference>
<sequence>MSRREGTHMPAVRAANEKNLGISQRCAPINFAWTGDIRKRYTDFLVYEIRKDSTVVHLHDYEVDEEQEKLAQNFAAQGHPGAQSFTPIVQPNARIPPAIASPVEKPSITPSPISEEDRVILEKLLQEDVTAKLIKLDENVQSKKSLSPAERAVAFNAIIDRAVRSTVHQEIRRIFGGRIETLAASTGIITATPARFAGGNRHASQGQRPRRANNNRPSRGEQGKSFAQLGGDYLHFTLYKENKDTMDAINTIARLVKIKASNFGFAGTKDRRAATVQRISVYRQRASNIIWLNSRLPNVKVGNFKHSKSPLQLGQHGGNEFIITLKNCQPIGVNPKDVSVEQRMKMIQGSVECGLAYLRHHGYLNYFGLQRFGTYSIGTHSLGMKVLKGDFEGVIDDILLVDAQFFQEILENKTVPVNDNNRDDLNRARAITMWKTTKNADKALELLPKRFSSEYAIIRHLSRSPKDFMGAMLAITRGMRMMYIHAYQSFVWNFVLTHRWSKYGATVIVGDLVLLDDKDDKNDPPVKTDPEDVDAAAVMDEDFYAQAYALTAEDVASGKYTIFDVVLPTPGWDVMYPRNDIGDYYAEFMGKEENGGLNPYDMRRRQKEFSLSGSYRHIIGRFIVEPEYAIRLYHDDTEQLYPTDLDFANHNMSLKKTETAKAKAKAQAAAQILVSPLPEVLVVKTHESNLAENSTTAGDRRRKASDSPDTETGDKRAKFVHHDSTATEARLPGVENANPTFLNTTPKVISTNTRDVSLLSTLSPRSPRTFGKTMLSSASQALADKMGMPADFDEAVQSMILPEGSPKVRTVSEQYYASIGKNPLNMSLMATVPETSASGLVIPVQPATPVASTVAESEPPVDAVGTQESVGGASVTKIGNVTLPTFCTPSENPILGVCDLSQELINNPKAKKIAVILKFQLKTSNYATIVLRELMGTNAEDSIRASELL</sequence>
<dbReference type="PIRSF" id="PIRSF037016">
    <property type="entry name" value="Pseudouridin_synth_euk_prd"/>
    <property type="match status" value="1"/>
</dbReference>
<evidence type="ECO:0000256" key="1">
    <source>
        <dbReference type="ARBA" id="ARBA00007953"/>
    </source>
</evidence>
<dbReference type="Gene3D" id="3.30.2350.20">
    <property type="entry name" value="TruD, catalytic domain"/>
    <property type="match status" value="3"/>
</dbReference>
<comment type="caution">
    <text evidence="5">The sequence shown here is derived from an EMBL/GenBank/DDBJ whole genome shotgun (WGS) entry which is preliminary data.</text>
</comment>
<dbReference type="InterPro" id="IPR042214">
    <property type="entry name" value="TruD_catalytic"/>
</dbReference>
<name>A0AA40A920_9PEZI</name>
<feature type="compositionally biased region" description="Basic and acidic residues" evidence="3">
    <location>
        <begin position="712"/>
        <end position="725"/>
    </location>
</feature>
<dbReference type="NCBIfam" id="TIGR00094">
    <property type="entry name" value="tRNA_TruD_broad"/>
    <property type="match status" value="1"/>
</dbReference>
<dbReference type="SUPFAM" id="SSF55120">
    <property type="entry name" value="Pseudouridine synthase"/>
    <property type="match status" value="1"/>
</dbReference>
<dbReference type="GO" id="GO:0005634">
    <property type="term" value="C:nucleus"/>
    <property type="evidence" value="ECO:0007669"/>
    <property type="project" value="TreeGrafter"/>
</dbReference>
<dbReference type="GO" id="GO:0009982">
    <property type="term" value="F:pseudouridine synthase activity"/>
    <property type="evidence" value="ECO:0007669"/>
    <property type="project" value="InterPro"/>
</dbReference>
<feature type="region of interest" description="Disordered" evidence="3">
    <location>
        <begin position="688"/>
        <end position="730"/>
    </location>
</feature>
<organism evidence="5 6">
    <name type="scientific">Lasiosphaeris hirsuta</name>
    <dbReference type="NCBI Taxonomy" id="260670"/>
    <lineage>
        <taxon>Eukaryota</taxon>
        <taxon>Fungi</taxon>
        <taxon>Dikarya</taxon>
        <taxon>Ascomycota</taxon>
        <taxon>Pezizomycotina</taxon>
        <taxon>Sordariomycetes</taxon>
        <taxon>Sordariomycetidae</taxon>
        <taxon>Sordariales</taxon>
        <taxon>Lasiosphaeriaceae</taxon>
        <taxon>Lasiosphaeris</taxon>
    </lineage>
</organism>
<feature type="region of interest" description="Disordered" evidence="3">
    <location>
        <begin position="194"/>
        <end position="225"/>
    </location>
</feature>
<dbReference type="AlphaFoldDB" id="A0AA40A920"/>